<dbReference type="EMBL" id="DF820458">
    <property type="protein sequence ID" value="GAK52006.1"/>
    <property type="molecule type" value="Genomic_DNA"/>
</dbReference>
<dbReference type="GO" id="GO:0005886">
    <property type="term" value="C:plasma membrane"/>
    <property type="evidence" value="ECO:0007669"/>
    <property type="project" value="UniProtKB-SubCell"/>
</dbReference>
<evidence type="ECO:0000313" key="9">
    <source>
        <dbReference type="EMBL" id="GAK52006.1"/>
    </source>
</evidence>
<keyword evidence="5 7" id="KW-1133">Transmembrane helix</keyword>
<feature type="transmembrane region" description="Helical" evidence="7">
    <location>
        <begin position="548"/>
        <end position="571"/>
    </location>
</feature>
<dbReference type="Proteomes" id="UP000030700">
    <property type="component" value="Unassembled WGS sequence"/>
</dbReference>
<dbReference type="InterPro" id="IPR051605">
    <property type="entry name" value="CstA"/>
</dbReference>
<evidence type="ECO:0000256" key="5">
    <source>
        <dbReference type="ARBA" id="ARBA00022989"/>
    </source>
</evidence>
<feature type="transmembrane region" description="Helical" evidence="7">
    <location>
        <begin position="130"/>
        <end position="151"/>
    </location>
</feature>
<feature type="transmembrane region" description="Helical" evidence="7">
    <location>
        <begin position="187"/>
        <end position="209"/>
    </location>
</feature>
<dbReference type="InterPro" id="IPR003706">
    <property type="entry name" value="CstA_N"/>
</dbReference>
<dbReference type="STRING" id="1499966.U14_03252"/>
<gene>
    <name evidence="9" type="ORF">U14_03252</name>
</gene>
<dbReference type="PANTHER" id="PTHR30252:SF0">
    <property type="entry name" value="PEPTIDE TRANSPORTER CSTA"/>
    <property type="match status" value="1"/>
</dbReference>
<protein>
    <submittedName>
        <fullName evidence="9">Carbon starvation protein A, CstA</fullName>
    </submittedName>
</protein>
<feature type="transmembrane region" description="Helical" evidence="7">
    <location>
        <begin position="251"/>
        <end position="271"/>
    </location>
</feature>
<comment type="similarity">
    <text evidence="2">Belongs to the peptide transporter carbon starvation (CstA) (TC 2.A.114) family.</text>
</comment>
<dbReference type="AlphaFoldDB" id="A0A081BNP0"/>
<accession>A0A081BNP0</accession>
<evidence type="ECO:0000256" key="1">
    <source>
        <dbReference type="ARBA" id="ARBA00004651"/>
    </source>
</evidence>
<dbReference type="GO" id="GO:0009267">
    <property type="term" value="P:cellular response to starvation"/>
    <property type="evidence" value="ECO:0007669"/>
    <property type="project" value="InterPro"/>
</dbReference>
<evidence type="ECO:0000256" key="3">
    <source>
        <dbReference type="ARBA" id="ARBA00022475"/>
    </source>
</evidence>
<evidence type="ECO:0000256" key="2">
    <source>
        <dbReference type="ARBA" id="ARBA00007755"/>
    </source>
</evidence>
<feature type="transmembrane region" description="Helical" evidence="7">
    <location>
        <begin position="6"/>
        <end position="22"/>
    </location>
</feature>
<feature type="transmembrane region" description="Helical" evidence="7">
    <location>
        <begin position="514"/>
        <end position="536"/>
    </location>
</feature>
<proteinExistence type="inferred from homology"/>
<keyword evidence="6 7" id="KW-0472">Membrane</keyword>
<keyword evidence="4 7" id="KW-0812">Transmembrane</keyword>
<evidence type="ECO:0000313" key="10">
    <source>
        <dbReference type="Proteomes" id="UP000030700"/>
    </source>
</evidence>
<reference evidence="9" key="1">
    <citation type="journal article" date="2015" name="PeerJ">
        <title>First genomic representation of candidate bacterial phylum KSB3 points to enhanced environmental sensing as a trigger of wastewater bulking.</title>
        <authorList>
            <person name="Sekiguchi Y."/>
            <person name="Ohashi A."/>
            <person name="Parks D.H."/>
            <person name="Yamauchi T."/>
            <person name="Tyson G.W."/>
            <person name="Hugenholtz P."/>
        </authorList>
    </citation>
    <scope>NUCLEOTIDE SEQUENCE [LARGE SCALE GENOMIC DNA]</scope>
</reference>
<feature type="transmembrane region" description="Helical" evidence="7">
    <location>
        <begin position="291"/>
        <end position="311"/>
    </location>
</feature>
<comment type="subcellular location">
    <subcellularLocation>
        <location evidence="1">Cell membrane</location>
        <topology evidence="1">Multi-pass membrane protein</topology>
    </subcellularLocation>
</comment>
<dbReference type="HOGENOM" id="CLU_010531_4_1_0"/>
<feature type="transmembrane region" description="Helical" evidence="7">
    <location>
        <begin position="331"/>
        <end position="356"/>
    </location>
</feature>
<keyword evidence="3" id="KW-1003">Cell membrane</keyword>
<evidence type="ECO:0000259" key="8">
    <source>
        <dbReference type="Pfam" id="PF02554"/>
    </source>
</evidence>
<feature type="transmembrane region" description="Helical" evidence="7">
    <location>
        <begin position="89"/>
        <end position="109"/>
    </location>
</feature>
<feature type="domain" description="CstA N-terminal" evidence="8">
    <location>
        <begin position="4"/>
        <end position="526"/>
    </location>
</feature>
<organism evidence="9">
    <name type="scientific">Candidatus Moduliflexus flocculans</name>
    <dbReference type="NCBI Taxonomy" id="1499966"/>
    <lineage>
        <taxon>Bacteria</taxon>
        <taxon>Candidatus Moduliflexota</taxon>
        <taxon>Candidatus Moduliflexia</taxon>
        <taxon>Candidatus Moduliflexales</taxon>
        <taxon>Candidatus Moduliflexaceae</taxon>
    </lineage>
</organism>
<dbReference type="Pfam" id="PF02554">
    <property type="entry name" value="CstA"/>
    <property type="match status" value="1"/>
</dbReference>
<sequence length="584" mass="63132">MSTTVLVVLGLLIYGIMYVAYGKKLQTHLVKADSKNPTPAHRLKDGVDFVPTNRWVLFGHHFASIAGAGPIVGPAIAMAWGWIPALAWIWVGNVFIGAVHDYLSLMASVRHDGKSIQWIAGKVMKKRTGVVFEWFVLFVLVLVVAAFGAILGNMFNGDPRVPSSNIFTLIAAVILGQILYKTKINFNVATIIGIILLIVALWMGSMFPIRLSADNAMNYKLWMVALGVYIIMASALPVWVLLQPRDYLNSFLLVAGVVIGGIAFLVGMKSLEMPGYTIWSAPVISGKPSPFWPLVPLIIACGSLSGFHALVGSGTSSKQLDNEQSGLLVGYGTMFTEGFLSTIVVCAVGGFGFAILGEEASKPLQESATAFANGYVGAINAVGGPAGIFSKAYGHGVNAILGLPKDAMTLLAGMWVSAFAMTTLDTTNRLARYTIMELAEPIQHKSPSFYKIVTNPWVASLIPAFLGLWLAWTGQWNLLWPAFSGANQMLASIAMMTAAVWVSRYLQSSKLYQLTITIPALFLWLTVSLALVWYMIYAVPTFSGFKAFIIGAMTAIMLVLNVMLLIDYFAVKNAPLPKGAKQRA</sequence>
<keyword evidence="10" id="KW-1185">Reference proteome</keyword>
<feature type="transmembrane region" description="Helical" evidence="7">
    <location>
        <begin position="62"/>
        <end position="83"/>
    </location>
</feature>
<dbReference type="PANTHER" id="PTHR30252">
    <property type="entry name" value="INNER MEMBRANE PEPTIDE TRANSPORTER"/>
    <property type="match status" value="1"/>
</dbReference>
<feature type="transmembrane region" description="Helical" evidence="7">
    <location>
        <begin position="448"/>
        <end position="472"/>
    </location>
</feature>
<feature type="transmembrane region" description="Helical" evidence="7">
    <location>
        <begin position="407"/>
        <end position="427"/>
    </location>
</feature>
<feature type="transmembrane region" description="Helical" evidence="7">
    <location>
        <begin position="163"/>
        <end position="180"/>
    </location>
</feature>
<evidence type="ECO:0000256" key="6">
    <source>
        <dbReference type="ARBA" id="ARBA00023136"/>
    </source>
</evidence>
<evidence type="ECO:0000256" key="4">
    <source>
        <dbReference type="ARBA" id="ARBA00022692"/>
    </source>
</evidence>
<feature type="transmembrane region" description="Helical" evidence="7">
    <location>
        <begin position="478"/>
        <end position="502"/>
    </location>
</feature>
<feature type="transmembrane region" description="Helical" evidence="7">
    <location>
        <begin position="221"/>
        <end position="242"/>
    </location>
</feature>
<evidence type="ECO:0000256" key="7">
    <source>
        <dbReference type="SAM" id="Phobius"/>
    </source>
</evidence>
<name>A0A081BNP0_9BACT</name>